<dbReference type="InterPro" id="IPR011250">
    <property type="entry name" value="OMP/PagP_B-barrel"/>
</dbReference>
<evidence type="ECO:0000313" key="2">
    <source>
        <dbReference type="EMBL" id="TMQ52476.1"/>
    </source>
</evidence>
<dbReference type="Proteomes" id="UP000320184">
    <property type="component" value="Unassembled WGS sequence"/>
</dbReference>
<comment type="caution">
    <text evidence="2">The sequence shown here is derived from an EMBL/GenBank/DDBJ whole genome shotgun (WGS) entry which is preliminary data.</text>
</comment>
<feature type="chain" id="PRO_5022247180" description="Outer membrane protein beta-barrel domain-containing protein" evidence="1">
    <location>
        <begin position="27"/>
        <end position="229"/>
    </location>
</feature>
<organism evidence="2 3">
    <name type="scientific">Eiseniibacteriota bacterium</name>
    <dbReference type="NCBI Taxonomy" id="2212470"/>
    <lineage>
        <taxon>Bacteria</taxon>
        <taxon>Candidatus Eiseniibacteriota</taxon>
    </lineage>
</organism>
<dbReference type="AlphaFoldDB" id="A0A538SM77"/>
<reference evidence="2 3" key="1">
    <citation type="journal article" date="2019" name="Nat. Microbiol.">
        <title>Mediterranean grassland soil C-N compound turnover is dependent on rainfall and depth, and is mediated by genomically divergent microorganisms.</title>
        <authorList>
            <person name="Diamond S."/>
            <person name="Andeer P.F."/>
            <person name="Li Z."/>
            <person name="Crits-Christoph A."/>
            <person name="Burstein D."/>
            <person name="Anantharaman K."/>
            <person name="Lane K.R."/>
            <person name="Thomas B.C."/>
            <person name="Pan C."/>
            <person name="Northen T.R."/>
            <person name="Banfield J.F."/>
        </authorList>
    </citation>
    <scope>NUCLEOTIDE SEQUENCE [LARGE SCALE GENOMIC DNA]</scope>
    <source>
        <strain evidence="2">WS_3</strain>
    </source>
</reference>
<accession>A0A538SM77</accession>
<evidence type="ECO:0000313" key="3">
    <source>
        <dbReference type="Proteomes" id="UP000320184"/>
    </source>
</evidence>
<protein>
    <recommendedName>
        <fullName evidence="4">Outer membrane protein beta-barrel domain-containing protein</fullName>
    </recommendedName>
</protein>
<dbReference type="EMBL" id="VBOT01000032">
    <property type="protein sequence ID" value="TMQ52476.1"/>
    <property type="molecule type" value="Genomic_DNA"/>
</dbReference>
<sequence length="229" mass="25295">MIRSLPLGCLLVIATVSMLGPAPAGASGKLMLYVERMEPYGQDAEDFSRAAWGGGLGVVAPVPFAHELLAGVGGLEVTNFLSETVPYYDQVTGLRVEQQTDQWYARFYLGGRFGPNKSGFLRPHFGANLALVYYDIGTDVVVPDDTDREREIRQHLRDRSEVAAGYDLNAGVDLNFRDKFSIELGTRFLQSFNVPEQLGEGSVQVQPRYLQFYLGAGLSFNLLKHLPDD</sequence>
<dbReference type="SUPFAM" id="SSF56925">
    <property type="entry name" value="OMPA-like"/>
    <property type="match status" value="1"/>
</dbReference>
<evidence type="ECO:0008006" key="4">
    <source>
        <dbReference type="Google" id="ProtNLM"/>
    </source>
</evidence>
<name>A0A538SM77_UNCEI</name>
<gene>
    <name evidence="2" type="ORF">E6K73_02735</name>
</gene>
<evidence type="ECO:0000256" key="1">
    <source>
        <dbReference type="SAM" id="SignalP"/>
    </source>
</evidence>
<dbReference type="Gene3D" id="2.40.160.20">
    <property type="match status" value="1"/>
</dbReference>
<feature type="signal peptide" evidence="1">
    <location>
        <begin position="1"/>
        <end position="26"/>
    </location>
</feature>
<keyword evidence="1" id="KW-0732">Signal</keyword>
<proteinExistence type="predicted"/>